<dbReference type="InterPro" id="IPR003812">
    <property type="entry name" value="Fido"/>
</dbReference>
<dbReference type="Pfam" id="PF02661">
    <property type="entry name" value="Fic"/>
    <property type="match status" value="1"/>
</dbReference>
<dbReference type="AlphaFoldDB" id="A0A444VJV8"/>
<dbReference type="InterPro" id="IPR040198">
    <property type="entry name" value="Fido_containing"/>
</dbReference>
<feature type="site" description="Important for autoinhibition of adenylyltransferase activity" evidence="3">
    <location>
        <position position="57"/>
    </location>
</feature>
<dbReference type="EMBL" id="JJMP01000007">
    <property type="protein sequence ID" value="RYC51049.1"/>
    <property type="molecule type" value="Genomic_DNA"/>
</dbReference>
<evidence type="ECO:0000256" key="1">
    <source>
        <dbReference type="PIRSR" id="PIRSR640198-1"/>
    </source>
</evidence>
<proteinExistence type="predicted"/>
<organism evidence="5 6">
    <name type="scientific">Flagellimonas olearia</name>
    <dbReference type="NCBI Taxonomy" id="552546"/>
    <lineage>
        <taxon>Bacteria</taxon>
        <taxon>Pseudomonadati</taxon>
        <taxon>Bacteroidota</taxon>
        <taxon>Flavobacteriia</taxon>
        <taxon>Flavobacteriales</taxon>
        <taxon>Flavobacteriaceae</taxon>
        <taxon>Flagellimonas</taxon>
    </lineage>
</organism>
<sequence length="283" mass="32756">MSKSEQTMGNTDPFIDIRKKYESLRGKYSDIIVSSFSETDFKRYNEILFSAHSCGIEGNSFSVDDTRELREKGYALNLVNKTLLEAFEILDHFKAYDYVLKHPGAELDERLVKHLHVLLTKNTISYKGYRPGEYSKTQMAAGDTIFRDTKKAVANMPKMLESFNRAIKEDRTHPLELSAIFHQMFIYSHPFPDGNGRLGRLLSNFILGRFGHPHIIILKEERQNYIDALKASDKHNNMLPIVNFFYDTSIKRMQKEIGQKKNLSKNFNLGIEKGEKRNRGISY</sequence>
<evidence type="ECO:0000259" key="4">
    <source>
        <dbReference type="PROSITE" id="PS51459"/>
    </source>
</evidence>
<dbReference type="Gene3D" id="1.10.3290.10">
    <property type="entry name" value="Fido-like domain"/>
    <property type="match status" value="1"/>
</dbReference>
<comment type="caution">
    <text evidence="5">The sequence shown here is derived from an EMBL/GenBank/DDBJ whole genome shotgun (WGS) entry which is preliminary data.</text>
</comment>
<accession>A0A444VJV8</accession>
<dbReference type="GO" id="GO:0005524">
    <property type="term" value="F:ATP binding"/>
    <property type="evidence" value="ECO:0007669"/>
    <property type="project" value="UniProtKB-KW"/>
</dbReference>
<dbReference type="PANTHER" id="PTHR13504">
    <property type="entry name" value="FIDO DOMAIN-CONTAINING PROTEIN DDB_G0283145"/>
    <property type="match status" value="1"/>
</dbReference>
<protein>
    <recommendedName>
        <fullName evidence="4">Fido domain-containing protein</fullName>
    </recommendedName>
</protein>
<dbReference type="PROSITE" id="PS51459">
    <property type="entry name" value="FIDO"/>
    <property type="match status" value="1"/>
</dbReference>
<feature type="domain" description="Fido" evidence="4">
    <location>
        <begin position="107"/>
        <end position="247"/>
    </location>
</feature>
<evidence type="ECO:0000256" key="3">
    <source>
        <dbReference type="PIRSR" id="PIRSR640198-3"/>
    </source>
</evidence>
<feature type="binding site" evidence="2">
    <location>
        <begin position="193"/>
        <end position="200"/>
    </location>
    <ligand>
        <name>ATP</name>
        <dbReference type="ChEBI" id="CHEBI:30616"/>
    </ligand>
</feature>
<evidence type="ECO:0000313" key="6">
    <source>
        <dbReference type="Proteomes" id="UP000290261"/>
    </source>
</evidence>
<gene>
    <name evidence="5" type="ORF">DN53_15550</name>
</gene>
<keyword evidence="6" id="KW-1185">Reference proteome</keyword>
<keyword evidence="2" id="KW-0067">ATP-binding</keyword>
<dbReference type="SUPFAM" id="SSF140931">
    <property type="entry name" value="Fic-like"/>
    <property type="match status" value="1"/>
</dbReference>
<name>A0A444VJV8_9FLAO</name>
<dbReference type="Proteomes" id="UP000290261">
    <property type="component" value="Unassembled WGS sequence"/>
</dbReference>
<evidence type="ECO:0000256" key="2">
    <source>
        <dbReference type="PIRSR" id="PIRSR640198-2"/>
    </source>
</evidence>
<keyword evidence="2" id="KW-0547">Nucleotide-binding</keyword>
<dbReference type="PANTHER" id="PTHR13504:SF38">
    <property type="entry name" value="FIDO DOMAIN-CONTAINING PROTEIN"/>
    <property type="match status" value="1"/>
</dbReference>
<evidence type="ECO:0000313" key="5">
    <source>
        <dbReference type="EMBL" id="RYC51049.1"/>
    </source>
</evidence>
<feature type="active site" evidence="1">
    <location>
        <position position="189"/>
    </location>
</feature>
<reference evidence="5 6" key="1">
    <citation type="submission" date="2014-04" db="EMBL/GenBank/DDBJ databases">
        <title>Whole genome of Muricauda olearia.</title>
        <authorList>
            <person name="Zhang X.-H."/>
            <person name="Tang K."/>
        </authorList>
    </citation>
    <scope>NUCLEOTIDE SEQUENCE [LARGE SCALE GENOMIC DNA]</scope>
    <source>
        <strain evidence="5 6">Th120</strain>
    </source>
</reference>
<dbReference type="InterPro" id="IPR036597">
    <property type="entry name" value="Fido-like_dom_sf"/>
</dbReference>